<comment type="caution">
    <text evidence="1">The sequence shown here is derived from an EMBL/GenBank/DDBJ whole genome shotgun (WGS) entry which is preliminary data.</text>
</comment>
<sequence>MINTTTTITIKSINKTHDKEGSLITFGIAEFNTRSRSGVVADEIPYRSKGATAVIIDERGEGTYGTAEGYIDLMVDNKGDYKEKIATLVIRNFVSSQQKSETVQTNNSNIPETPDFAKELLEENISSNNEELDEKPPF</sequence>
<evidence type="ECO:0000313" key="1">
    <source>
        <dbReference type="EMBL" id="KYC34512.1"/>
    </source>
</evidence>
<dbReference type="AlphaFoldDB" id="A0A139WQ01"/>
<evidence type="ECO:0000313" key="2">
    <source>
        <dbReference type="Proteomes" id="UP000076925"/>
    </source>
</evidence>
<dbReference type="RefSeq" id="WP_017740754.1">
    <property type="nucleotide sequence ID" value="NZ_KQ976356.1"/>
</dbReference>
<dbReference type="Proteomes" id="UP000076925">
    <property type="component" value="Unassembled WGS sequence"/>
</dbReference>
<reference evidence="1 2" key="1">
    <citation type="journal article" date="2013" name="Genome Biol. Evol.">
        <title>Genomes of Stigonematalean cyanobacteria (subsection V) and the evolution of oxygenic photosynthesis from prokaryotes to plastids.</title>
        <authorList>
            <person name="Dagan T."/>
            <person name="Roettger M."/>
            <person name="Stucken K."/>
            <person name="Landan G."/>
            <person name="Koch R."/>
            <person name="Major P."/>
            <person name="Gould S.B."/>
            <person name="Goremykin V.V."/>
            <person name="Rippka R."/>
            <person name="Tandeau de Marsac N."/>
            <person name="Gugger M."/>
            <person name="Lockhart P.J."/>
            <person name="Allen J.F."/>
            <person name="Brune I."/>
            <person name="Maus I."/>
            <person name="Puhler A."/>
            <person name="Martin W.F."/>
        </authorList>
    </citation>
    <scope>NUCLEOTIDE SEQUENCE [LARGE SCALE GENOMIC DNA]</scope>
    <source>
        <strain evidence="1 2">PCC 7110</strain>
    </source>
</reference>
<keyword evidence="2" id="KW-1185">Reference proteome</keyword>
<accession>A0A139WQ01</accession>
<dbReference type="OrthoDB" id="485093at2"/>
<organism evidence="1 2">
    <name type="scientific">Scytonema hofmannii PCC 7110</name>
    <dbReference type="NCBI Taxonomy" id="128403"/>
    <lineage>
        <taxon>Bacteria</taxon>
        <taxon>Bacillati</taxon>
        <taxon>Cyanobacteriota</taxon>
        <taxon>Cyanophyceae</taxon>
        <taxon>Nostocales</taxon>
        <taxon>Scytonemataceae</taxon>
        <taxon>Scytonema</taxon>
    </lineage>
</organism>
<dbReference type="EMBL" id="ANNX02000078">
    <property type="protein sequence ID" value="KYC34512.1"/>
    <property type="molecule type" value="Genomic_DNA"/>
</dbReference>
<gene>
    <name evidence="1" type="ORF">WA1_50755</name>
</gene>
<protein>
    <recommendedName>
        <fullName evidence="3">Single-stranded DNA-binding protein</fullName>
    </recommendedName>
</protein>
<proteinExistence type="predicted"/>
<evidence type="ECO:0008006" key="3">
    <source>
        <dbReference type="Google" id="ProtNLM"/>
    </source>
</evidence>
<name>A0A139WQ01_9CYAN</name>